<feature type="non-terminal residue" evidence="1">
    <location>
        <position position="118"/>
    </location>
</feature>
<comment type="caution">
    <text evidence="1">The sequence shown here is derived from an EMBL/GenBank/DDBJ whole genome shotgun (WGS) entry which is preliminary data.</text>
</comment>
<feature type="non-terminal residue" evidence="1">
    <location>
        <position position="1"/>
    </location>
</feature>
<dbReference type="EMBL" id="JARQZJ010000104">
    <property type="protein sequence ID" value="KAK9887067.1"/>
    <property type="molecule type" value="Genomic_DNA"/>
</dbReference>
<protein>
    <submittedName>
        <fullName evidence="1">Uncharacterized protein</fullName>
    </submittedName>
</protein>
<sequence>LPEDVQCSVPHISNPGNAVCLHIPALWWLSFPSDEGGFPGNGHPTTPDISDLDNLTNYGYNINYDFVHKYSELFLAETSSFFEYFSTNRFPWCSGYHIRLTRGRSPVRPRAETLVFEA</sequence>
<proteinExistence type="predicted"/>
<organism evidence="1 2">
    <name type="scientific">Henosepilachna vigintioctopunctata</name>
    <dbReference type="NCBI Taxonomy" id="420089"/>
    <lineage>
        <taxon>Eukaryota</taxon>
        <taxon>Metazoa</taxon>
        <taxon>Ecdysozoa</taxon>
        <taxon>Arthropoda</taxon>
        <taxon>Hexapoda</taxon>
        <taxon>Insecta</taxon>
        <taxon>Pterygota</taxon>
        <taxon>Neoptera</taxon>
        <taxon>Endopterygota</taxon>
        <taxon>Coleoptera</taxon>
        <taxon>Polyphaga</taxon>
        <taxon>Cucujiformia</taxon>
        <taxon>Coccinelloidea</taxon>
        <taxon>Coccinellidae</taxon>
        <taxon>Epilachninae</taxon>
        <taxon>Epilachnini</taxon>
        <taxon>Henosepilachna</taxon>
    </lineage>
</organism>
<name>A0AAW1UUE1_9CUCU</name>
<evidence type="ECO:0000313" key="1">
    <source>
        <dbReference type="EMBL" id="KAK9887067.1"/>
    </source>
</evidence>
<reference evidence="1 2" key="1">
    <citation type="submission" date="2023-03" db="EMBL/GenBank/DDBJ databases">
        <title>Genome insight into feeding habits of ladybird beetles.</title>
        <authorList>
            <person name="Li H.-S."/>
            <person name="Huang Y.-H."/>
            <person name="Pang H."/>
        </authorList>
    </citation>
    <scope>NUCLEOTIDE SEQUENCE [LARGE SCALE GENOMIC DNA]</scope>
    <source>
        <strain evidence="1">SYSU_2023b</strain>
        <tissue evidence="1">Whole body</tissue>
    </source>
</reference>
<gene>
    <name evidence="1" type="ORF">WA026_020002</name>
</gene>
<keyword evidence="2" id="KW-1185">Reference proteome</keyword>
<accession>A0AAW1UUE1</accession>
<dbReference type="Proteomes" id="UP001431783">
    <property type="component" value="Unassembled WGS sequence"/>
</dbReference>
<dbReference type="AlphaFoldDB" id="A0AAW1UUE1"/>
<evidence type="ECO:0000313" key="2">
    <source>
        <dbReference type="Proteomes" id="UP001431783"/>
    </source>
</evidence>